<name>A0AB34X029_9ACTO</name>
<dbReference type="RefSeq" id="WP_022864341.1">
    <property type="nucleotide sequence ID" value="NZ_CAUPGC010000012.1"/>
</dbReference>
<comment type="caution">
    <text evidence="1">The sequence shown here is derived from an EMBL/GenBank/DDBJ whole genome shotgun (WGS) entry which is preliminary data.</text>
</comment>
<reference evidence="1 2" key="1">
    <citation type="submission" date="2016-01" db="EMBL/GenBank/DDBJ databases">
        <authorList>
            <person name="Mitreva M."/>
            <person name="Pepin K.H."/>
            <person name="Mihindukulasuriya K.A."/>
            <person name="Fulton R."/>
            <person name="Fronick C."/>
            <person name="O'Laughlin M."/>
            <person name="Miner T."/>
            <person name="Herter B."/>
            <person name="Rosa B.A."/>
            <person name="Cordes M."/>
            <person name="Tomlinson C."/>
            <person name="Wollam A."/>
            <person name="Palsikar V.B."/>
            <person name="Mardis E.R."/>
            <person name="Wilson R.K."/>
        </authorList>
    </citation>
    <scope>NUCLEOTIDE SEQUENCE [LARGE SCALE GENOMIC DNA]</scope>
    <source>
        <strain evidence="1 2">DNF00696</strain>
    </source>
</reference>
<organism evidence="1 2">
    <name type="scientific">Varibaculum cambriense</name>
    <dbReference type="NCBI Taxonomy" id="184870"/>
    <lineage>
        <taxon>Bacteria</taxon>
        <taxon>Bacillati</taxon>
        <taxon>Actinomycetota</taxon>
        <taxon>Actinomycetes</taxon>
        <taxon>Actinomycetales</taxon>
        <taxon>Actinomycetaceae</taxon>
        <taxon>Varibaculum</taxon>
    </lineage>
</organism>
<protein>
    <recommendedName>
        <fullName evidence="3">AMP-dependent synthetase/ligase domain-containing protein</fullName>
    </recommendedName>
</protein>
<evidence type="ECO:0000313" key="2">
    <source>
        <dbReference type="Proteomes" id="UP000070572"/>
    </source>
</evidence>
<dbReference type="GeneID" id="78353444"/>
<accession>A0AB34X029</accession>
<evidence type="ECO:0000313" key="1">
    <source>
        <dbReference type="EMBL" id="KXB81134.1"/>
    </source>
</evidence>
<dbReference type="Proteomes" id="UP000070572">
    <property type="component" value="Unassembled WGS sequence"/>
</dbReference>
<dbReference type="InterPro" id="IPR017523">
    <property type="entry name" value="Rv3268"/>
</dbReference>
<dbReference type="EMBL" id="LSDN01000013">
    <property type="protein sequence ID" value="KXB81134.1"/>
    <property type="molecule type" value="Genomic_DNA"/>
</dbReference>
<gene>
    <name evidence="1" type="ORF">HMPREF1862_00858</name>
</gene>
<dbReference type="AlphaFoldDB" id="A0AB34X029"/>
<evidence type="ECO:0008006" key="3">
    <source>
        <dbReference type="Google" id="ProtNLM"/>
    </source>
</evidence>
<proteinExistence type="predicted"/>
<dbReference type="NCBIfam" id="TIGR03089">
    <property type="entry name" value="TIGR03089 family protein"/>
    <property type="match status" value="1"/>
</dbReference>
<sequence>MEAEYCWDSHWVSALAGISSPRLTWYGEDRIELSGQVINNWVTKTQNLLAGDLAAQPGGVLALGLGLSWRDLLWRIAGWGLGMTVKSLTDPAPDSAETAELVADPDLVACALNDPGAGSGFVDSGIETYLVSLSPLAWRYPEDLPAGFLDGNREVLSQADQLLFPLPDQASLLGDTSLEICADGKIISDFPRWCEQNCPGGRILIKVTSDTTPHSLALIVGQIWRYQGAAVVLEPNCGEIEKISSLEHITKVVELSCR</sequence>